<sequence>MKVSIADDILSIHHEDVPPYKKGGSVVRNTYFWALKSIACYAPKGGDWEFDAVVWVALKRILLSFQQSGYLRDRETVLEFPDVLLIPEELRAVSSYL</sequence>
<dbReference type="Proteomes" id="UP000654482">
    <property type="component" value="Unassembled WGS sequence"/>
</dbReference>
<proteinExistence type="predicted"/>
<gene>
    <name evidence="1" type="ORF">IQ249_03765</name>
</gene>
<keyword evidence="2" id="KW-1185">Reference proteome</keyword>
<protein>
    <submittedName>
        <fullName evidence="1">Uncharacterized protein</fullName>
    </submittedName>
</protein>
<accession>A0A8J7DUX6</accession>
<reference evidence="1" key="1">
    <citation type="submission" date="2020-10" db="EMBL/GenBank/DDBJ databases">
        <authorList>
            <person name="Castelo-Branco R."/>
            <person name="Eusebio N."/>
            <person name="Adriana R."/>
            <person name="Vieira A."/>
            <person name="Brugerolle De Fraissinette N."/>
            <person name="Rezende De Castro R."/>
            <person name="Schneider M.P."/>
            <person name="Vasconcelos V."/>
            <person name="Leao P.N."/>
        </authorList>
    </citation>
    <scope>NUCLEOTIDE SEQUENCE</scope>
    <source>
        <strain evidence="1">LEGE 07157</strain>
    </source>
</reference>
<evidence type="ECO:0000313" key="1">
    <source>
        <dbReference type="EMBL" id="MBE9115010.1"/>
    </source>
</evidence>
<evidence type="ECO:0000313" key="2">
    <source>
        <dbReference type="Proteomes" id="UP000654482"/>
    </source>
</evidence>
<organism evidence="1 2">
    <name type="scientific">Lusitaniella coriacea LEGE 07157</name>
    <dbReference type="NCBI Taxonomy" id="945747"/>
    <lineage>
        <taxon>Bacteria</taxon>
        <taxon>Bacillati</taxon>
        <taxon>Cyanobacteriota</taxon>
        <taxon>Cyanophyceae</taxon>
        <taxon>Spirulinales</taxon>
        <taxon>Lusitaniellaceae</taxon>
        <taxon>Lusitaniella</taxon>
    </lineage>
</organism>
<comment type="caution">
    <text evidence="1">The sequence shown here is derived from an EMBL/GenBank/DDBJ whole genome shotgun (WGS) entry which is preliminary data.</text>
</comment>
<dbReference type="EMBL" id="JADEWZ010000004">
    <property type="protein sequence ID" value="MBE9115010.1"/>
    <property type="molecule type" value="Genomic_DNA"/>
</dbReference>
<dbReference type="AlphaFoldDB" id="A0A8J7DUX6"/>
<dbReference type="RefSeq" id="WP_194028100.1">
    <property type="nucleotide sequence ID" value="NZ_JADEWZ010000004.1"/>
</dbReference>
<name>A0A8J7DUX6_9CYAN</name>